<name>A0A538U4J0_UNCEI</name>
<feature type="transmembrane region" description="Helical" evidence="1">
    <location>
        <begin position="106"/>
        <end position="126"/>
    </location>
</feature>
<sequence>MPSTSEAMPAPPGEAPRPAGYAVRISRRKLQRSLALIVGVILAAHLSVHIYHYTVHPVSELLFTAVDVDAEENFSTWYQGFSLLFASVLLFIVAARRRGDRDPLALYWQGLGIVFVMLSLDEIAGFHETLNAIMTESWTVPALVLVALFAIAYTRFLLRVERPTAKRFVAAGAVYMGGAVGMERFSEWFIKISVVTFRFPWGNLVIRHTNETMAKTLDYSIATAIEEGMEMLGVWLFIRAILLFMSAEDETVVPVTLARPAQSGAPRSGGPTPT</sequence>
<accession>A0A538U4J0</accession>
<dbReference type="EMBL" id="VBPB01000203">
    <property type="protein sequence ID" value="TMQ70793.1"/>
    <property type="molecule type" value="Genomic_DNA"/>
</dbReference>
<evidence type="ECO:0000313" key="3">
    <source>
        <dbReference type="Proteomes" id="UP000319771"/>
    </source>
</evidence>
<evidence type="ECO:0000313" key="2">
    <source>
        <dbReference type="EMBL" id="TMQ70793.1"/>
    </source>
</evidence>
<feature type="transmembrane region" description="Helical" evidence="1">
    <location>
        <begin position="34"/>
        <end position="54"/>
    </location>
</feature>
<proteinExistence type="predicted"/>
<keyword evidence="1" id="KW-0472">Membrane</keyword>
<dbReference type="AlphaFoldDB" id="A0A538U4J0"/>
<feature type="transmembrane region" description="Helical" evidence="1">
    <location>
        <begin position="74"/>
        <end position="94"/>
    </location>
</feature>
<dbReference type="Proteomes" id="UP000319771">
    <property type="component" value="Unassembled WGS sequence"/>
</dbReference>
<keyword evidence="1" id="KW-0812">Transmembrane</keyword>
<protein>
    <submittedName>
        <fullName evidence="2">Uncharacterized protein</fullName>
    </submittedName>
</protein>
<feature type="transmembrane region" description="Helical" evidence="1">
    <location>
        <begin position="138"/>
        <end position="158"/>
    </location>
</feature>
<reference evidence="2 3" key="1">
    <citation type="journal article" date="2019" name="Nat. Microbiol.">
        <title>Mediterranean grassland soil C-N compound turnover is dependent on rainfall and depth, and is mediated by genomically divergent microorganisms.</title>
        <authorList>
            <person name="Diamond S."/>
            <person name="Andeer P.F."/>
            <person name="Li Z."/>
            <person name="Crits-Christoph A."/>
            <person name="Burstein D."/>
            <person name="Anantharaman K."/>
            <person name="Lane K.R."/>
            <person name="Thomas B.C."/>
            <person name="Pan C."/>
            <person name="Northen T.R."/>
            <person name="Banfield J.F."/>
        </authorList>
    </citation>
    <scope>NUCLEOTIDE SEQUENCE [LARGE SCALE GENOMIC DNA]</scope>
    <source>
        <strain evidence="2">WS_11</strain>
    </source>
</reference>
<comment type="caution">
    <text evidence="2">The sequence shown here is derived from an EMBL/GenBank/DDBJ whole genome shotgun (WGS) entry which is preliminary data.</text>
</comment>
<evidence type="ECO:0000256" key="1">
    <source>
        <dbReference type="SAM" id="Phobius"/>
    </source>
</evidence>
<organism evidence="2 3">
    <name type="scientific">Eiseniibacteriota bacterium</name>
    <dbReference type="NCBI Taxonomy" id="2212470"/>
    <lineage>
        <taxon>Bacteria</taxon>
        <taxon>Candidatus Eiseniibacteriota</taxon>
    </lineage>
</organism>
<keyword evidence="1" id="KW-1133">Transmembrane helix</keyword>
<gene>
    <name evidence="2" type="ORF">E6K81_11795</name>
</gene>